<keyword evidence="5" id="KW-1185">Reference proteome</keyword>
<gene>
    <name evidence="4" type="ORF">DXN05_18615</name>
</gene>
<organism evidence="4 5">
    <name type="scientific">Deminuibacter soli</name>
    <dbReference type="NCBI Taxonomy" id="2291815"/>
    <lineage>
        <taxon>Bacteria</taxon>
        <taxon>Pseudomonadati</taxon>
        <taxon>Bacteroidota</taxon>
        <taxon>Chitinophagia</taxon>
        <taxon>Chitinophagales</taxon>
        <taxon>Chitinophagaceae</taxon>
        <taxon>Deminuibacter</taxon>
    </lineage>
</organism>
<protein>
    <recommendedName>
        <fullName evidence="3">Outer membrane protein beta-barrel domain-containing protein</fullName>
    </recommendedName>
</protein>
<dbReference type="InterPro" id="IPR025665">
    <property type="entry name" value="Beta-barrel_OMP_2"/>
</dbReference>
<reference evidence="4 5" key="1">
    <citation type="submission" date="2018-08" db="EMBL/GenBank/DDBJ databases">
        <title>Chitinophagaceae sp. K23C18032701, a novel bacterium isolated from forest soil.</title>
        <authorList>
            <person name="Wang C."/>
        </authorList>
    </citation>
    <scope>NUCLEOTIDE SEQUENCE [LARGE SCALE GENOMIC DNA]</scope>
    <source>
        <strain evidence="4 5">K23C18032701</strain>
    </source>
</reference>
<evidence type="ECO:0000259" key="3">
    <source>
        <dbReference type="Pfam" id="PF13568"/>
    </source>
</evidence>
<accession>A0A3E1NF44</accession>
<name>A0A3E1NF44_9BACT</name>
<evidence type="ECO:0000256" key="2">
    <source>
        <dbReference type="SAM" id="Phobius"/>
    </source>
</evidence>
<keyword evidence="2" id="KW-0812">Transmembrane</keyword>
<proteinExistence type="predicted"/>
<keyword evidence="2" id="KW-1133">Transmembrane helix</keyword>
<dbReference type="EMBL" id="QTJU01000008">
    <property type="protein sequence ID" value="RFM26590.1"/>
    <property type="molecule type" value="Genomic_DNA"/>
</dbReference>
<sequence length="471" mass="52834">MRSPFYNDEFEDYLQNKVKHHRMYPGDQLWRNIHEQLHERGRWPALTFISIIIIALLVVSTLLLKPADKLLNNTRYRMATPEVQLALATPAPNSVEPLEESIATEIITRRTIDDARQRIHEQNAPAADIAVAASVTAAAIAPAPPPVAAQLQLPAEATAQALVDTFNFSRADTLPASGIAFNAAYRFDTLTYNNKFNFSANAATHNPNDELLKNLGFTKQTTAITLKPRISRFDIEAYITPSASYRRLLNDKGNADLQRFLPTPLSGNTSVDVNKVVRHKPAIGMEVGVLLGYRLNRQLTLKGGLQYNQRQYDIEAYTQHSNDQPLPGSSSGPGPQPAPTYDNSTTVNTLSILKNRYRELSLPIGIDWKASATKPFTWGVTALAAPTYMFNKDPFVLSTNLKNYTDGSSLLRHWNVNTSFGAYISYRTGDYRWQFGPQFRYQQLSTFKSAYPIKEYLLDYGIKLSVTKTIR</sequence>
<feature type="transmembrane region" description="Helical" evidence="2">
    <location>
        <begin position="43"/>
        <end position="64"/>
    </location>
</feature>
<comment type="caution">
    <text evidence="4">The sequence shown here is derived from an EMBL/GenBank/DDBJ whole genome shotgun (WGS) entry which is preliminary data.</text>
</comment>
<dbReference type="Pfam" id="PF13568">
    <property type="entry name" value="OMP_b-brl_2"/>
    <property type="match status" value="1"/>
</dbReference>
<keyword evidence="2" id="KW-0472">Membrane</keyword>
<feature type="domain" description="Outer membrane protein beta-barrel" evidence="3">
    <location>
        <begin position="274"/>
        <end position="442"/>
    </location>
</feature>
<dbReference type="AlphaFoldDB" id="A0A3E1NF44"/>
<evidence type="ECO:0000313" key="5">
    <source>
        <dbReference type="Proteomes" id="UP000261284"/>
    </source>
</evidence>
<evidence type="ECO:0000313" key="4">
    <source>
        <dbReference type="EMBL" id="RFM26590.1"/>
    </source>
</evidence>
<dbReference type="Proteomes" id="UP000261284">
    <property type="component" value="Unassembled WGS sequence"/>
</dbReference>
<feature type="region of interest" description="Disordered" evidence="1">
    <location>
        <begin position="320"/>
        <end position="345"/>
    </location>
</feature>
<evidence type="ECO:0000256" key="1">
    <source>
        <dbReference type="SAM" id="MobiDB-lite"/>
    </source>
</evidence>